<dbReference type="GO" id="GO:0006779">
    <property type="term" value="P:porphyrin-containing compound biosynthetic process"/>
    <property type="evidence" value="ECO:0007669"/>
    <property type="project" value="InterPro"/>
</dbReference>
<reference evidence="2" key="1">
    <citation type="submission" date="2023-05" db="EMBL/GenBank/DDBJ databases">
        <title>Nepenthes gracilis genome sequencing.</title>
        <authorList>
            <person name="Fukushima K."/>
        </authorList>
    </citation>
    <scope>NUCLEOTIDE SEQUENCE</scope>
    <source>
        <strain evidence="2">SING2019-196</strain>
    </source>
</reference>
<dbReference type="PANTHER" id="PTHR21091">
    <property type="entry name" value="METHYLTETRAHYDROFOLATE:HOMOCYSTEINE METHYLTRANSFERASE RELATED"/>
    <property type="match status" value="1"/>
</dbReference>
<dbReference type="SUPFAM" id="SSF51726">
    <property type="entry name" value="UROD/MetE-like"/>
    <property type="match status" value="1"/>
</dbReference>
<feature type="domain" description="Uroporphyrinogen decarboxylase (URO-D)" evidence="1">
    <location>
        <begin position="4"/>
        <end position="76"/>
    </location>
</feature>
<comment type="caution">
    <text evidence="2">The sequence shown here is derived from an EMBL/GenBank/DDBJ whole genome shotgun (WGS) entry which is preliminary data.</text>
</comment>
<dbReference type="Proteomes" id="UP001279734">
    <property type="component" value="Unassembled WGS sequence"/>
</dbReference>
<dbReference type="InterPro" id="IPR000257">
    <property type="entry name" value="Uroporphyrinogen_deCOase"/>
</dbReference>
<keyword evidence="3" id="KW-1185">Reference proteome</keyword>
<dbReference type="Pfam" id="PF01208">
    <property type="entry name" value="URO-D"/>
    <property type="match status" value="1"/>
</dbReference>
<accession>A0AAD3XX57</accession>
<dbReference type="EMBL" id="BSYO01000020">
    <property type="protein sequence ID" value="GMH19396.1"/>
    <property type="molecule type" value="Genomic_DNA"/>
</dbReference>
<sequence length="104" mass="11545">MGDHYSKPYIKQIVNAVREKCPKTPLVPCINGNGGLSERMKETRVNVVGLDWTVDMADGRKRSWNDYRDPLCGEIEKVVRSLMLVGIGQVSSSYAGHLSLALQP</sequence>
<dbReference type="GO" id="GO:0004853">
    <property type="term" value="F:uroporphyrinogen decarboxylase activity"/>
    <property type="evidence" value="ECO:0007669"/>
    <property type="project" value="InterPro"/>
</dbReference>
<evidence type="ECO:0000313" key="2">
    <source>
        <dbReference type="EMBL" id="GMH19396.1"/>
    </source>
</evidence>
<proteinExistence type="predicted"/>
<dbReference type="AlphaFoldDB" id="A0AAD3XX57"/>
<evidence type="ECO:0000313" key="3">
    <source>
        <dbReference type="Proteomes" id="UP001279734"/>
    </source>
</evidence>
<evidence type="ECO:0000259" key="1">
    <source>
        <dbReference type="Pfam" id="PF01208"/>
    </source>
</evidence>
<dbReference type="PANTHER" id="PTHR21091:SF167">
    <property type="entry name" value="UROPORPHYRINOGEN DECARBOXYLASE 1, CHLOROPLASTIC"/>
    <property type="match status" value="1"/>
</dbReference>
<dbReference type="InterPro" id="IPR038071">
    <property type="entry name" value="UROD/MetE-like_sf"/>
</dbReference>
<gene>
    <name evidence="2" type="ORF">Nepgr_021237</name>
</gene>
<dbReference type="Gene3D" id="3.20.20.210">
    <property type="match status" value="1"/>
</dbReference>
<organism evidence="2 3">
    <name type="scientific">Nepenthes gracilis</name>
    <name type="common">Slender pitcher plant</name>
    <dbReference type="NCBI Taxonomy" id="150966"/>
    <lineage>
        <taxon>Eukaryota</taxon>
        <taxon>Viridiplantae</taxon>
        <taxon>Streptophyta</taxon>
        <taxon>Embryophyta</taxon>
        <taxon>Tracheophyta</taxon>
        <taxon>Spermatophyta</taxon>
        <taxon>Magnoliopsida</taxon>
        <taxon>eudicotyledons</taxon>
        <taxon>Gunneridae</taxon>
        <taxon>Pentapetalae</taxon>
        <taxon>Caryophyllales</taxon>
        <taxon>Nepenthaceae</taxon>
        <taxon>Nepenthes</taxon>
    </lineage>
</organism>
<name>A0AAD3XX57_NEPGR</name>
<protein>
    <recommendedName>
        <fullName evidence="1">Uroporphyrinogen decarboxylase (URO-D) domain-containing protein</fullName>
    </recommendedName>
</protein>